<sequence>MEAPEPSASHDLFADFGGVRRRVLAGTTRSAIREAASADITLESSSQQPPVDLAGEFALIVSTPEAGAAEAYDEVIFTGHVLSATPEAGQVRLRAESGRALAESRLGLFGHANVPPLELMHFLVRQGGLPEERVRIGGLDLTREETYSVEQFLQGVHVDGAVQGPDVDIAPVTPDLNPDDVLGHSLNKVSERWGRPSARVRTQVRATSIFAAYEAGMAKIEVALDSLLATAVYGLTEDPWGREIAFARETLLAKPVVIPFVAVAGVETPKRICVSSGTSSIETSFSVDGALERWSEILHKGPSDAVARGLRALRDAADESRDVFDRAHAISTALEYYAASSRPARVVSKKARTAAVDGLRKLDILDGERERLMALVNAVNNPPLMAKVRHQVNIDEVPVSEAEWALLRELRTLRNRTVHGHVPTQDIPDRGALRWAVSVTARLLLFRWAASITAAHSDR</sequence>
<name>A0ABX6SXL8_9ACTN</name>
<gene>
    <name evidence="1" type="ORF">H9L21_07630</name>
</gene>
<reference evidence="1 2" key="1">
    <citation type="submission" date="2020-08" db="EMBL/GenBank/DDBJ databases">
        <title>Novel species in genus Aeromicrobium.</title>
        <authorList>
            <person name="Zhang G."/>
        </authorList>
    </citation>
    <scope>NUCLEOTIDE SEQUENCE [LARGE SCALE GENOMIC DNA]</scope>
    <source>
        <strain evidence="2">zg-629</strain>
    </source>
</reference>
<dbReference type="EMBL" id="CP060587">
    <property type="protein sequence ID" value="QNL95756.1"/>
    <property type="molecule type" value="Genomic_DNA"/>
</dbReference>
<keyword evidence="2" id="KW-1185">Reference proteome</keyword>
<evidence type="ECO:0008006" key="3">
    <source>
        <dbReference type="Google" id="ProtNLM"/>
    </source>
</evidence>
<dbReference type="Proteomes" id="UP000515871">
    <property type="component" value="Chromosome"/>
</dbReference>
<dbReference type="RefSeq" id="WP_154595026.1">
    <property type="nucleotide sequence ID" value="NZ_CP060587.1"/>
</dbReference>
<evidence type="ECO:0000313" key="1">
    <source>
        <dbReference type="EMBL" id="QNL95756.1"/>
    </source>
</evidence>
<protein>
    <recommendedName>
        <fullName evidence="3">Apea-like HEPN domain-containing protein</fullName>
    </recommendedName>
</protein>
<evidence type="ECO:0000313" key="2">
    <source>
        <dbReference type="Proteomes" id="UP000515871"/>
    </source>
</evidence>
<accession>A0ABX6SXL8</accession>
<organism evidence="1 2">
    <name type="scientific">Aeromicrobium senzhongii</name>
    <dbReference type="NCBI Taxonomy" id="2663859"/>
    <lineage>
        <taxon>Bacteria</taxon>
        <taxon>Bacillati</taxon>
        <taxon>Actinomycetota</taxon>
        <taxon>Actinomycetes</taxon>
        <taxon>Propionibacteriales</taxon>
        <taxon>Nocardioidaceae</taxon>
        <taxon>Aeromicrobium</taxon>
    </lineage>
</organism>
<proteinExistence type="predicted"/>